<proteinExistence type="predicted"/>
<dbReference type="EMBL" id="PJKN01000001">
    <property type="protein sequence ID" value="PNC58039.1"/>
    <property type="molecule type" value="Genomic_DNA"/>
</dbReference>
<accession>A0AAP8TAK4</accession>
<reference evidence="2 3" key="1">
    <citation type="journal article" date="2017" name="BMC Genomics">
        <title>Genome sequencing of 39 Akkermansia muciniphila isolates reveals its population structure, genomic and functional diverisity, and global distribution in mammalian gut microbiotas.</title>
        <authorList>
            <person name="Guo X."/>
            <person name="Li S."/>
            <person name="Zhang J."/>
            <person name="Wu F."/>
            <person name="Li X."/>
            <person name="Wu D."/>
            <person name="Zhang M."/>
            <person name="Ou Z."/>
            <person name="Jie Z."/>
            <person name="Yan Q."/>
            <person name="Li P."/>
            <person name="Yi J."/>
            <person name="Peng Y."/>
        </authorList>
    </citation>
    <scope>NUCLEOTIDE SEQUENCE [LARGE SCALE GENOMIC DNA]</scope>
    <source>
        <strain evidence="2 3">GP43</strain>
    </source>
</reference>
<feature type="signal peptide" evidence="1">
    <location>
        <begin position="1"/>
        <end position="25"/>
    </location>
</feature>
<evidence type="ECO:0000256" key="1">
    <source>
        <dbReference type="SAM" id="SignalP"/>
    </source>
</evidence>
<evidence type="ECO:0008006" key="4">
    <source>
        <dbReference type="Google" id="ProtNLM"/>
    </source>
</evidence>
<sequence>MHNIFRILLLGALPLAAFPVIQASAQEPDIQTLLSAERSSFISGKARNILCRKLGTANLDTDKIRAMAHAPQVALLCHLYQFFSTAENREPFTQHELKDESFRKWLSTHPEVFRMLALSGTAGKQTLSIFYRIWNANNKTLRPVETSMALGAGLASNVIPPEECLSKFNFYRESYFQSACHPQADTMQPWEWAIVFRGRESLEDLSWAQQFIEKKQIPPEQAGNKFMGFIPYRRKNLQGVSVHAGAAFYDHKPVTLKLYTEYGGVCGAVSKGAAGFLRAKGVPAWAIGQPGHCAFIWKHPGGHWKIGNNISGWNWSTGKSQIPWNGPVQLIPAYNAFIHHGLAEESFLMTVLSDCSPRPVQRELLLKEACKMNPFNYPAWSRYLSMKAKGINDRQKLTLLKELAQAMPHEHNLLHHAAVNILKIRESKVNPYELYACFLDPDCSPAAEELFTRLCWNKLVADCPEIGKIIKYREGFIGKHLSVWARKGNNASWTPKMKRYSAGMMEGAITALEKREQTRTYYVATYRRLLEIWNDKKLKHQGEILINKISGNKVSPLRQTR</sequence>
<keyword evidence="1" id="KW-0732">Signal</keyword>
<gene>
    <name evidence="2" type="ORF">CXU09_03015</name>
</gene>
<dbReference type="RefSeq" id="WP_102735304.1">
    <property type="nucleotide sequence ID" value="NZ_PJKN01000001.1"/>
</dbReference>
<evidence type="ECO:0000313" key="2">
    <source>
        <dbReference type="EMBL" id="PNC58039.1"/>
    </source>
</evidence>
<comment type="caution">
    <text evidence="2">The sequence shown here is derived from an EMBL/GenBank/DDBJ whole genome shotgun (WGS) entry which is preliminary data.</text>
</comment>
<feature type="chain" id="PRO_5042945401" description="Transglutaminase domain-containing protein" evidence="1">
    <location>
        <begin position="26"/>
        <end position="561"/>
    </location>
</feature>
<protein>
    <recommendedName>
        <fullName evidence="4">Transglutaminase domain-containing protein</fullName>
    </recommendedName>
</protein>
<evidence type="ECO:0000313" key="3">
    <source>
        <dbReference type="Proteomes" id="UP000235914"/>
    </source>
</evidence>
<name>A0AAP8TAK4_9BACT</name>
<dbReference type="Proteomes" id="UP000235914">
    <property type="component" value="Unassembled WGS sequence"/>
</dbReference>
<dbReference type="AlphaFoldDB" id="A0AAP8TAK4"/>
<organism evidence="2 3">
    <name type="scientific">Akkermansia muciniphila</name>
    <dbReference type="NCBI Taxonomy" id="239935"/>
    <lineage>
        <taxon>Bacteria</taxon>
        <taxon>Pseudomonadati</taxon>
        <taxon>Verrucomicrobiota</taxon>
        <taxon>Verrucomicrobiia</taxon>
        <taxon>Verrucomicrobiales</taxon>
        <taxon>Akkermansiaceae</taxon>
        <taxon>Akkermansia</taxon>
    </lineage>
</organism>